<dbReference type="Pfam" id="PF02823">
    <property type="entry name" value="ATP-synt_DE_N"/>
    <property type="match status" value="1"/>
</dbReference>
<keyword evidence="3" id="KW-0813">Transport</keyword>
<comment type="similarity">
    <text evidence="2">Belongs to the ATPase epsilon chain family.</text>
</comment>
<evidence type="ECO:0000256" key="1">
    <source>
        <dbReference type="ARBA" id="ARBA00004184"/>
    </source>
</evidence>
<dbReference type="SUPFAM" id="SSF51344">
    <property type="entry name" value="Epsilon subunit of F1F0-ATP synthase N-terminal domain"/>
    <property type="match status" value="1"/>
</dbReference>
<evidence type="ECO:0000313" key="8">
    <source>
        <dbReference type="EMBL" id="OGC84361.1"/>
    </source>
</evidence>
<organism evidence="8 9">
    <name type="scientific">Candidatus Adlerbacteria bacterium RIFCSPHIGHO2_12_FULL_53_18</name>
    <dbReference type="NCBI Taxonomy" id="1797242"/>
    <lineage>
        <taxon>Bacteria</taxon>
        <taxon>Candidatus Adleribacteriota</taxon>
    </lineage>
</organism>
<evidence type="ECO:0000256" key="5">
    <source>
        <dbReference type="ARBA" id="ARBA00023136"/>
    </source>
</evidence>
<dbReference type="GO" id="GO:0012505">
    <property type="term" value="C:endomembrane system"/>
    <property type="evidence" value="ECO:0007669"/>
    <property type="project" value="UniProtKB-SubCell"/>
</dbReference>
<keyword evidence="6" id="KW-0066">ATP synthesis</keyword>
<accession>A0A1F4XRJ6</accession>
<feature type="domain" description="ATP synthase F1 complex delta/epsilon subunit N-terminal" evidence="7">
    <location>
        <begin position="1"/>
        <end position="75"/>
    </location>
</feature>
<gene>
    <name evidence="8" type="ORF">A3F55_01680</name>
</gene>
<proteinExistence type="inferred from homology"/>
<keyword evidence="6" id="KW-0139">CF(1)</keyword>
<dbReference type="InterPro" id="IPR036771">
    <property type="entry name" value="ATPsynth_dsu/esu_N"/>
</dbReference>
<dbReference type="CDD" id="cd12152">
    <property type="entry name" value="F1-ATPase_delta"/>
    <property type="match status" value="1"/>
</dbReference>
<comment type="subcellular location">
    <subcellularLocation>
        <location evidence="1">Endomembrane system</location>
        <topology evidence="1">Peripheral membrane protein</topology>
    </subcellularLocation>
</comment>
<evidence type="ECO:0000256" key="2">
    <source>
        <dbReference type="ARBA" id="ARBA00005712"/>
    </source>
</evidence>
<keyword evidence="4" id="KW-0406">Ion transport</keyword>
<evidence type="ECO:0000259" key="7">
    <source>
        <dbReference type="Pfam" id="PF02823"/>
    </source>
</evidence>
<dbReference type="Proteomes" id="UP000178091">
    <property type="component" value="Unassembled WGS sequence"/>
</dbReference>
<reference evidence="8 9" key="1">
    <citation type="journal article" date="2016" name="Nat. Commun.">
        <title>Thousands of microbial genomes shed light on interconnected biogeochemical processes in an aquifer system.</title>
        <authorList>
            <person name="Anantharaman K."/>
            <person name="Brown C.T."/>
            <person name="Hug L.A."/>
            <person name="Sharon I."/>
            <person name="Castelle C.J."/>
            <person name="Probst A.J."/>
            <person name="Thomas B.C."/>
            <person name="Singh A."/>
            <person name="Wilkins M.J."/>
            <person name="Karaoz U."/>
            <person name="Brodie E.L."/>
            <person name="Williams K.H."/>
            <person name="Hubbard S.S."/>
            <person name="Banfield J.F."/>
        </authorList>
    </citation>
    <scope>NUCLEOTIDE SEQUENCE [LARGE SCALE GENOMIC DNA]</scope>
</reference>
<keyword evidence="5" id="KW-0472">Membrane</keyword>
<name>A0A1F4XRJ6_9BACT</name>
<dbReference type="GO" id="GO:0045259">
    <property type="term" value="C:proton-transporting ATP synthase complex"/>
    <property type="evidence" value="ECO:0007669"/>
    <property type="project" value="UniProtKB-KW"/>
</dbReference>
<dbReference type="Gene3D" id="2.60.15.10">
    <property type="entry name" value="F0F1 ATP synthase delta/epsilon subunit, N-terminal"/>
    <property type="match status" value="1"/>
</dbReference>
<sequence length="76" mass="8105">MKVVIAKVDQNLFDGEAKSLTVPAADGEMTVLPEHMPVVTTLKAGTITVRSAQGEQQFPIESGVLEVRRDGATVIL</sequence>
<dbReference type="InterPro" id="IPR020546">
    <property type="entry name" value="ATP_synth_F1_dsu/esu_N"/>
</dbReference>
<evidence type="ECO:0000313" key="9">
    <source>
        <dbReference type="Proteomes" id="UP000178091"/>
    </source>
</evidence>
<dbReference type="AlphaFoldDB" id="A0A1F4XRJ6"/>
<evidence type="ECO:0000256" key="6">
    <source>
        <dbReference type="ARBA" id="ARBA00023196"/>
    </source>
</evidence>
<evidence type="ECO:0000256" key="3">
    <source>
        <dbReference type="ARBA" id="ARBA00022448"/>
    </source>
</evidence>
<comment type="caution">
    <text evidence="8">The sequence shown here is derived from an EMBL/GenBank/DDBJ whole genome shotgun (WGS) entry which is preliminary data.</text>
</comment>
<dbReference type="InterPro" id="IPR001469">
    <property type="entry name" value="ATP_synth_F1_dsu/esu"/>
</dbReference>
<evidence type="ECO:0000256" key="4">
    <source>
        <dbReference type="ARBA" id="ARBA00023065"/>
    </source>
</evidence>
<protein>
    <recommendedName>
        <fullName evidence="7">ATP synthase F1 complex delta/epsilon subunit N-terminal domain-containing protein</fullName>
    </recommendedName>
</protein>
<dbReference type="EMBL" id="MEWW01000017">
    <property type="protein sequence ID" value="OGC84361.1"/>
    <property type="molecule type" value="Genomic_DNA"/>
</dbReference>
<dbReference type="GO" id="GO:0046933">
    <property type="term" value="F:proton-transporting ATP synthase activity, rotational mechanism"/>
    <property type="evidence" value="ECO:0007669"/>
    <property type="project" value="InterPro"/>
</dbReference>